<dbReference type="AlphaFoldDB" id="A0AAD8Q9R8"/>
<feature type="transmembrane region" description="Helical" evidence="1">
    <location>
        <begin position="33"/>
        <end position="56"/>
    </location>
</feature>
<keyword evidence="1" id="KW-0812">Transmembrane</keyword>
<evidence type="ECO:0000313" key="2">
    <source>
        <dbReference type="EMBL" id="KAK1598628.1"/>
    </source>
</evidence>
<keyword evidence="1" id="KW-1133">Transmembrane helix</keyword>
<accession>A0AAD8Q9R8</accession>
<reference evidence="2" key="1">
    <citation type="submission" date="2021-06" db="EMBL/GenBank/DDBJ databases">
        <title>Comparative genomics, transcriptomics and evolutionary studies reveal genomic signatures of adaptation to plant cell wall in hemibiotrophic fungi.</title>
        <authorList>
            <consortium name="DOE Joint Genome Institute"/>
            <person name="Baroncelli R."/>
            <person name="Diaz J.F."/>
            <person name="Benocci T."/>
            <person name="Peng M."/>
            <person name="Battaglia E."/>
            <person name="Haridas S."/>
            <person name="Andreopoulos W."/>
            <person name="Labutti K."/>
            <person name="Pangilinan J."/>
            <person name="Floch G.L."/>
            <person name="Makela M.R."/>
            <person name="Henrissat B."/>
            <person name="Grigoriev I.V."/>
            <person name="Crouch J.A."/>
            <person name="De Vries R.P."/>
            <person name="Sukno S.A."/>
            <person name="Thon M.R."/>
        </authorList>
    </citation>
    <scope>NUCLEOTIDE SEQUENCE</scope>
    <source>
        <strain evidence="2">CBS 125086</strain>
    </source>
</reference>
<protein>
    <submittedName>
        <fullName evidence="2">Uncharacterized protein</fullName>
    </submittedName>
</protein>
<name>A0AAD8Q9R8_9PEZI</name>
<evidence type="ECO:0000256" key="1">
    <source>
        <dbReference type="SAM" id="Phobius"/>
    </source>
</evidence>
<organism evidence="2 3">
    <name type="scientific">Colletotrichum navitas</name>
    <dbReference type="NCBI Taxonomy" id="681940"/>
    <lineage>
        <taxon>Eukaryota</taxon>
        <taxon>Fungi</taxon>
        <taxon>Dikarya</taxon>
        <taxon>Ascomycota</taxon>
        <taxon>Pezizomycotina</taxon>
        <taxon>Sordariomycetes</taxon>
        <taxon>Hypocreomycetidae</taxon>
        <taxon>Glomerellales</taxon>
        <taxon>Glomerellaceae</taxon>
        <taxon>Colletotrichum</taxon>
        <taxon>Colletotrichum graminicola species complex</taxon>
    </lineage>
</organism>
<dbReference type="EMBL" id="JAHLJV010000004">
    <property type="protein sequence ID" value="KAK1598628.1"/>
    <property type="molecule type" value="Genomic_DNA"/>
</dbReference>
<evidence type="ECO:0000313" key="3">
    <source>
        <dbReference type="Proteomes" id="UP001230504"/>
    </source>
</evidence>
<gene>
    <name evidence="2" type="ORF">LY79DRAFT_537692</name>
</gene>
<dbReference type="RefSeq" id="XP_060419305.1">
    <property type="nucleotide sequence ID" value="XM_060556690.1"/>
</dbReference>
<keyword evidence="3" id="KW-1185">Reference proteome</keyword>
<dbReference type="GeneID" id="85440930"/>
<keyword evidence="1" id="KW-0472">Membrane</keyword>
<sequence length="74" mass="8591">MCRFSAQCHPLQGFLYGTQMAIWSSNQHSRNVLLLYSYFSRYVRCGVVVGILWLLVHQRTLSQDDFLSHSTPLI</sequence>
<comment type="caution">
    <text evidence="2">The sequence shown here is derived from an EMBL/GenBank/DDBJ whole genome shotgun (WGS) entry which is preliminary data.</text>
</comment>
<dbReference type="Proteomes" id="UP001230504">
    <property type="component" value="Unassembled WGS sequence"/>
</dbReference>
<proteinExistence type="predicted"/>